<dbReference type="GO" id="GO:0047577">
    <property type="term" value="F:4-hydroxybutyrate dehydrogenase activity"/>
    <property type="evidence" value="ECO:0007669"/>
    <property type="project" value="UniProtKB-EC"/>
</dbReference>
<gene>
    <name evidence="4" type="ORF">BCAL_1538</name>
</gene>
<dbReference type="InterPro" id="IPR001670">
    <property type="entry name" value="ADH_Fe/GldA"/>
</dbReference>
<dbReference type="GO" id="GO:0046872">
    <property type="term" value="F:metal ion binding"/>
    <property type="evidence" value="ECO:0007669"/>
    <property type="project" value="InterPro"/>
</dbReference>
<evidence type="ECO:0000259" key="2">
    <source>
        <dbReference type="Pfam" id="PF00465"/>
    </source>
</evidence>
<dbReference type="Proteomes" id="UP000029072">
    <property type="component" value="Unassembled WGS sequence"/>
</dbReference>
<dbReference type="GO" id="GO:0004022">
    <property type="term" value="F:alcohol dehydrogenase (NAD+) activity"/>
    <property type="evidence" value="ECO:0007669"/>
    <property type="project" value="TreeGrafter"/>
</dbReference>
<dbReference type="Pfam" id="PF25137">
    <property type="entry name" value="ADH_Fe_C"/>
    <property type="match status" value="1"/>
</dbReference>
<sequence length="381" mass="41517">MKMLTVGPKDIYQFATVKEFAEEFELGPRDLVVTIGMIHDAFVKPYLNGANVLLVDKYGNQEPTDVMIDAIITDAKTFDYDRIVAIGGGAVMDMSKIVAVAGGASIDEVIDHLPDFTRTVGLVLVPTTCGTGSEVTEIAAINRTRLGCKAGIASAQMFADHAVLIPELLYGLPDHVFMTSSLDALVHSVESTLSPNATPYTRLFGYEAMRMIVSGYQAIVAAGGPDGDAQARRVKRNELMNDFLIASDYAGISFDTGGCAAVHALSYQLGGKYHVPHGESNYAMFTGVLRSYMEIKPDGEIAKLNGVLAGLLGCNVADVYDELEKLINQLLPKKALHEYGVTREDLPEFTERVMTTQGRLMRNNYVPLDAARVRKIFEELY</sequence>
<keyword evidence="1 4" id="KW-0560">Oxidoreductase</keyword>
<dbReference type="Pfam" id="PF00465">
    <property type="entry name" value="Fe-ADH"/>
    <property type="match status" value="1"/>
</dbReference>
<evidence type="ECO:0000313" key="5">
    <source>
        <dbReference type="Proteomes" id="UP000029072"/>
    </source>
</evidence>
<dbReference type="CDD" id="cd14860">
    <property type="entry name" value="4HBD_NAD"/>
    <property type="match status" value="1"/>
</dbReference>
<protein>
    <submittedName>
        <fullName evidence="4">4-hydroxybutyrate dehydrogenase</fullName>
        <ecNumber evidence="4">1.1.1.61</ecNumber>
    </submittedName>
</protein>
<dbReference type="InterPro" id="IPR056798">
    <property type="entry name" value="ADH_Fe_C"/>
</dbReference>
<dbReference type="OrthoDB" id="323926at2"/>
<dbReference type="STRING" id="1437609.BCAL_1538"/>
<dbReference type="PANTHER" id="PTHR11496:SF83">
    <property type="entry name" value="HYDROXYACID-OXOACID TRANSHYDROGENASE, MITOCHONDRIAL"/>
    <property type="match status" value="1"/>
</dbReference>
<dbReference type="PANTHER" id="PTHR11496">
    <property type="entry name" value="ALCOHOL DEHYDROGENASE"/>
    <property type="match status" value="1"/>
</dbReference>
<feature type="domain" description="Fe-containing alcohol dehydrogenase-like C-terminal" evidence="3">
    <location>
        <begin position="179"/>
        <end position="380"/>
    </location>
</feature>
<dbReference type="EMBL" id="JGYS01000015">
    <property type="protein sequence ID" value="KFI52859.1"/>
    <property type="molecule type" value="Genomic_DNA"/>
</dbReference>
<dbReference type="Gene3D" id="3.40.50.1970">
    <property type="match status" value="1"/>
</dbReference>
<comment type="caution">
    <text evidence="4">The sequence shown here is derived from an EMBL/GenBank/DDBJ whole genome shotgun (WGS) entry which is preliminary data.</text>
</comment>
<dbReference type="eggNOG" id="COG1454">
    <property type="taxonomic scope" value="Bacteria"/>
</dbReference>
<dbReference type="EC" id="1.1.1.61" evidence="4"/>
<name>A0A087A259_9BIFI</name>
<feature type="domain" description="Alcohol dehydrogenase iron-type/glycerol dehydrogenase GldA" evidence="2">
    <location>
        <begin position="16"/>
        <end position="166"/>
    </location>
</feature>
<dbReference type="AlphaFoldDB" id="A0A087A259"/>
<dbReference type="Gene3D" id="1.20.1090.10">
    <property type="entry name" value="Dehydroquinate synthase-like - alpha domain"/>
    <property type="match status" value="1"/>
</dbReference>
<dbReference type="InterPro" id="IPR039697">
    <property type="entry name" value="Alcohol_dehydrogenase_Fe"/>
</dbReference>
<accession>A0A087A259</accession>
<proteinExistence type="predicted"/>
<organism evidence="4 5">
    <name type="scientific">Bifidobacterium callitrichos DSM 23973</name>
    <dbReference type="NCBI Taxonomy" id="1437609"/>
    <lineage>
        <taxon>Bacteria</taxon>
        <taxon>Bacillati</taxon>
        <taxon>Actinomycetota</taxon>
        <taxon>Actinomycetes</taxon>
        <taxon>Bifidobacteriales</taxon>
        <taxon>Bifidobacteriaceae</taxon>
        <taxon>Bifidobacterium</taxon>
    </lineage>
</organism>
<reference evidence="4 5" key="1">
    <citation type="submission" date="2014-03" db="EMBL/GenBank/DDBJ databases">
        <title>Genomics of Bifidobacteria.</title>
        <authorList>
            <person name="Ventura M."/>
            <person name="Milani C."/>
            <person name="Lugli G.A."/>
        </authorList>
    </citation>
    <scope>NUCLEOTIDE SEQUENCE [LARGE SCALE GENOMIC DNA]</scope>
    <source>
        <strain evidence="4 5">DSM 23973</strain>
    </source>
</reference>
<dbReference type="SUPFAM" id="SSF56796">
    <property type="entry name" value="Dehydroquinate synthase-like"/>
    <property type="match status" value="1"/>
</dbReference>
<evidence type="ECO:0000256" key="1">
    <source>
        <dbReference type="ARBA" id="ARBA00023002"/>
    </source>
</evidence>
<evidence type="ECO:0000313" key="4">
    <source>
        <dbReference type="EMBL" id="KFI52859.1"/>
    </source>
</evidence>
<evidence type="ECO:0000259" key="3">
    <source>
        <dbReference type="Pfam" id="PF25137"/>
    </source>
</evidence>
<dbReference type="RefSeq" id="WP_043163863.1">
    <property type="nucleotide sequence ID" value="NZ_JDUV01000001.1"/>
</dbReference>